<dbReference type="Proteomes" id="UP000292385">
    <property type="component" value="Unassembled WGS sequence"/>
</dbReference>
<dbReference type="Pfam" id="PF01636">
    <property type="entry name" value="APH"/>
    <property type="match status" value="1"/>
</dbReference>
<sequence length="325" mass="35919">MPPAEAIALAFDLGRPNGGLVHVRSGDADTWQLNTSTGSYFVKGYLPAVDVHELAAAMAFERRALAAGVDMPQPITPTDPVLGWVTVVDDRLFRVYRWVEHRTPEPDVSTWLGRTMAQIHQLQPLGQAALPQWWQQAVHPPETWENWFAKARDREWAPGTDSLPHILAISARITDLCNDVPDLVTTHGDFKPHNIVTSPSGPVLVDWDTVRTDSAALEAGRSAYIFGRGNPEQINQILTAYAAAGGKLEWAGQNLFLSVARNLIQVLADHLRVALGETTPARWMGDHTAVETTITNTLRDLPSTLSKLHRTTQTIDLEKRQGKEI</sequence>
<dbReference type="SUPFAM" id="SSF56112">
    <property type="entry name" value="Protein kinase-like (PK-like)"/>
    <property type="match status" value="1"/>
</dbReference>
<dbReference type="InterPro" id="IPR002575">
    <property type="entry name" value="Aminoglycoside_PTrfase"/>
</dbReference>
<keyword evidence="3" id="KW-1185">Reference proteome</keyword>
<dbReference type="Gene3D" id="3.90.1200.10">
    <property type="match status" value="1"/>
</dbReference>
<protein>
    <submittedName>
        <fullName evidence="2">Aminoglycoside phosphotransferase family protein</fullName>
    </submittedName>
</protein>
<accession>A0ABY2A2P7</accession>
<dbReference type="RefSeq" id="WP_131464505.1">
    <property type="nucleotide sequence ID" value="NZ_SJJY01000006.1"/>
</dbReference>
<comment type="caution">
    <text evidence="2">The sequence shown here is derived from an EMBL/GenBank/DDBJ whole genome shotgun (WGS) entry which is preliminary data.</text>
</comment>
<evidence type="ECO:0000313" key="2">
    <source>
        <dbReference type="EMBL" id="TCC20780.1"/>
    </source>
</evidence>
<reference evidence="2 3" key="1">
    <citation type="submission" date="2019-02" db="EMBL/GenBank/DDBJ databases">
        <title>Kribbella capetownensis sp. nov. and Kribbella speibonae sp. nov., isolated from soil.</title>
        <authorList>
            <person name="Curtis S.M."/>
            <person name="Norton I."/>
            <person name="Everest G.J."/>
            <person name="Meyers P.R."/>
        </authorList>
    </citation>
    <scope>NUCLEOTIDE SEQUENCE [LARGE SCALE GENOMIC DNA]</scope>
    <source>
        <strain evidence="2 3">SK5</strain>
    </source>
</reference>
<evidence type="ECO:0000313" key="3">
    <source>
        <dbReference type="Proteomes" id="UP000292385"/>
    </source>
</evidence>
<proteinExistence type="predicted"/>
<dbReference type="EMBL" id="SJJY01000006">
    <property type="protein sequence ID" value="TCC20780.1"/>
    <property type="molecule type" value="Genomic_DNA"/>
</dbReference>
<name>A0ABY2A2P7_9ACTN</name>
<gene>
    <name evidence="2" type="ORF">E0H58_25880</name>
</gene>
<dbReference type="InterPro" id="IPR011009">
    <property type="entry name" value="Kinase-like_dom_sf"/>
</dbReference>
<feature type="domain" description="Aminoglycoside phosphotransferase" evidence="1">
    <location>
        <begin position="27"/>
        <end position="244"/>
    </location>
</feature>
<evidence type="ECO:0000259" key="1">
    <source>
        <dbReference type="Pfam" id="PF01636"/>
    </source>
</evidence>
<organism evidence="2 3">
    <name type="scientific">Kribbella speibonae</name>
    <dbReference type="NCBI Taxonomy" id="1572660"/>
    <lineage>
        <taxon>Bacteria</taxon>
        <taxon>Bacillati</taxon>
        <taxon>Actinomycetota</taxon>
        <taxon>Actinomycetes</taxon>
        <taxon>Propionibacteriales</taxon>
        <taxon>Kribbellaceae</taxon>
        <taxon>Kribbella</taxon>
    </lineage>
</organism>